<evidence type="ECO:0000313" key="5">
    <source>
        <dbReference type="WBParaSite" id="MBELARI_LOCUS21838"/>
    </source>
</evidence>
<dbReference type="InterPro" id="IPR000086">
    <property type="entry name" value="NUDIX_hydrolase_dom"/>
</dbReference>
<dbReference type="InterPro" id="IPR020476">
    <property type="entry name" value="Nudix_hydrolase"/>
</dbReference>
<dbReference type="Gene3D" id="3.90.79.10">
    <property type="entry name" value="Nucleoside Triphosphate Pyrophosphohydrolase"/>
    <property type="match status" value="1"/>
</dbReference>
<accession>A0AAF3F5E1</accession>
<evidence type="ECO:0000256" key="2">
    <source>
        <dbReference type="SAM" id="MobiDB-lite"/>
    </source>
</evidence>
<name>A0AAF3F5E1_9BILA</name>
<proteinExistence type="predicted"/>
<dbReference type="SUPFAM" id="SSF55811">
    <property type="entry name" value="Nudix"/>
    <property type="match status" value="1"/>
</dbReference>
<dbReference type="Proteomes" id="UP000887575">
    <property type="component" value="Unassembled WGS sequence"/>
</dbReference>
<dbReference type="PANTHER" id="PTHR22769">
    <property type="entry name" value="MUTT/NUDIX HYDROLASE"/>
    <property type="match status" value="1"/>
</dbReference>
<dbReference type="InterPro" id="IPR015797">
    <property type="entry name" value="NUDIX_hydrolase-like_dom_sf"/>
</dbReference>
<evidence type="ECO:0000259" key="3">
    <source>
        <dbReference type="PROSITE" id="PS51462"/>
    </source>
</evidence>
<dbReference type="Pfam" id="PF00293">
    <property type="entry name" value="NUDIX"/>
    <property type="match status" value="1"/>
</dbReference>
<evidence type="ECO:0000256" key="1">
    <source>
        <dbReference type="ARBA" id="ARBA00022801"/>
    </source>
</evidence>
<keyword evidence="1" id="KW-0378">Hydrolase</keyword>
<feature type="region of interest" description="Disordered" evidence="2">
    <location>
        <begin position="1"/>
        <end position="56"/>
    </location>
</feature>
<feature type="compositionally biased region" description="Polar residues" evidence="2">
    <location>
        <begin position="39"/>
        <end position="49"/>
    </location>
</feature>
<dbReference type="PRINTS" id="PR00502">
    <property type="entry name" value="NUDIXFAMILY"/>
</dbReference>
<evidence type="ECO:0000313" key="4">
    <source>
        <dbReference type="Proteomes" id="UP000887575"/>
    </source>
</evidence>
<dbReference type="PANTHER" id="PTHR22769:SF56">
    <property type="entry name" value="8-OXO-DGDP PHOSPHATASE NUDT18"/>
    <property type="match status" value="1"/>
</dbReference>
<reference evidence="5" key="1">
    <citation type="submission" date="2024-02" db="UniProtKB">
        <authorList>
            <consortium name="WormBaseParasite"/>
        </authorList>
    </citation>
    <scope>IDENTIFICATION</scope>
</reference>
<sequence length="369" mass="42072">MALQDEEYIAESRDPTPEPQGDLPPEQVSPSHPVRHTPSHSTNGFPSSDPQKHDRVPDMQLGRAKFVRLHDNVNYVAAALILRGEGVDTEILLIQEAKKSCYEKWYLPAGRVEAGETLIESVHREVMEEAGYSVEVNELLSLQVQGSGWYRFSYTATVIGGTLKTHSDKESLQAQWFKVSDVTSKKPSIKLRGRDFLKLVDEAMVYRTAKRFVNVPPVLPINEPHAGLFIEFMICKYSMDNSRVDVLVHKSIGSEQEMVAHDQPFPTCEFGFEYFFAMVISKCYRHLLDEGPNVLFIPSHVVRIRCAPTPMESIAHGLKVRLFCEHKKSAGKAPIRSPSRYHWLSIYDPEIRRAFHMEKDQYKPSLYLL</sequence>
<dbReference type="AlphaFoldDB" id="A0AAF3F5E1"/>
<organism evidence="4 5">
    <name type="scientific">Mesorhabditis belari</name>
    <dbReference type="NCBI Taxonomy" id="2138241"/>
    <lineage>
        <taxon>Eukaryota</taxon>
        <taxon>Metazoa</taxon>
        <taxon>Ecdysozoa</taxon>
        <taxon>Nematoda</taxon>
        <taxon>Chromadorea</taxon>
        <taxon>Rhabditida</taxon>
        <taxon>Rhabditina</taxon>
        <taxon>Rhabditomorpha</taxon>
        <taxon>Rhabditoidea</taxon>
        <taxon>Rhabditidae</taxon>
        <taxon>Mesorhabditinae</taxon>
        <taxon>Mesorhabditis</taxon>
    </lineage>
</organism>
<feature type="domain" description="Nudix hydrolase" evidence="3">
    <location>
        <begin position="73"/>
        <end position="199"/>
    </location>
</feature>
<dbReference type="GO" id="GO:0044715">
    <property type="term" value="F:8-oxo-dGDP phosphatase activity"/>
    <property type="evidence" value="ECO:0007669"/>
    <property type="project" value="TreeGrafter"/>
</dbReference>
<protein>
    <submittedName>
        <fullName evidence="5">Nudix hydrolase domain-containing protein</fullName>
    </submittedName>
</protein>
<dbReference type="PROSITE" id="PS51462">
    <property type="entry name" value="NUDIX"/>
    <property type="match status" value="1"/>
</dbReference>
<dbReference type="GO" id="GO:0044716">
    <property type="term" value="F:8-oxo-GDP phosphatase activity"/>
    <property type="evidence" value="ECO:0007669"/>
    <property type="project" value="TreeGrafter"/>
</dbReference>
<keyword evidence="4" id="KW-1185">Reference proteome</keyword>
<dbReference type="WBParaSite" id="MBELARI_LOCUS21838">
    <property type="protein sequence ID" value="MBELARI_LOCUS21838"/>
    <property type="gene ID" value="MBELARI_LOCUS21838"/>
</dbReference>